<protein>
    <recommendedName>
        <fullName evidence="8">Golgi to ER traffic protein 2</fullName>
    </recommendedName>
</protein>
<gene>
    <name evidence="6" type="ORF">SEPCBS119000_001754</name>
</gene>
<dbReference type="InterPro" id="IPR028143">
    <property type="entry name" value="Get2/sif1"/>
</dbReference>
<feature type="transmembrane region" description="Helical" evidence="5">
    <location>
        <begin position="220"/>
        <end position="239"/>
    </location>
</feature>
<evidence type="ECO:0000256" key="2">
    <source>
        <dbReference type="ARBA" id="ARBA00022989"/>
    </source>
</evidence>
<evidence type="ECO:0000313" key="7">
    <source>
        <dbReference type="Proteomes" id="UP001642502"/>
    </source>
</evidence>
<dbReference type="PANTHER" id="PTHR28263">
    <property type="entry name" value="GOLGI TO ER TRAFFIC PROTEIN 2"/>
    <property type="match status" value="1"/>
</dbReference>
<dbReference type="PANTHER" id="PTHR28263:SF1">
    <property type="entry name" value="GOLGI TO ER TRAFFIC PROTEIN 2"/>
    <property type="match status" value="1"/>
</dbReference>
<accession>A0ABP0DCF6</accession>
<evidence type="ECO:0000256" key="3">
    <source>
        <dbReference type="ARBA" id="ARBA00023136"/>
    </source>
</evidence>
<evidence type="ECO:0000256" key="1">
    <source>
        <dbReference type="ARBA" id="ARBA00022692"/>
    </source>
</evidence>
<dbReference type="Pfam" id="PF08690">
    <property type="entry name" value="GET2"/>
    <property type="match status" value="2"/>
</dbReference>
<dbReference type="Proteomes" id="UP001642502">
    <property type="component" value="Unassembled WGS sequence"/>
</dbReference>
<evidence type="ECO:0000313" key="6">
    <source>
        <dbReference type="EMBL" id="CAK7265914.1"/>
    </source>
</evidence>
<name>A0ABP0DCF6_9PEZI</name>
<keyword evidence="7" id="KW-1185">Reference proteome</keyword>
<organism evidence="6 7">
    <name type="scientific">Sporothrix epigloea</name>
    <dbReference type="NCBI Taxonomy" id="1892477"/>
    <lineage>
        <taxon>Eukaryota</taxon>
        <taxon>Fungi</taxon>
        <taxon>Dikarya</taxon>
        <taxon>Ascomycota</taxon>
        <taxon>Pezizomycotina</taxon>
        <taxon>Sordariomycetes</taxon>
        <taxon>Sordariomycetidae</taxon>
        <taxon>Ophiostomatales</taxon>
        <taxon>Ophiostomataceae</taxon>
        <taxon>Sporothrix</taxon>
    </lineage>
</organism>
<feature type="transmembrane region" description="Helical" evidence="5">
    <location>
        <begin position="302"/>
        <end position="321"/>
    </location>
</feature>
<reference evidence="6 7" key="1">
    <citation type="submission" date="2024-01" db="EMBL/GenBank/DDBJ databases">
        <authorList>
            <person name="Allen C."/>
            <person name="Tagirdzhanova G."/>
        </authorList>
    </citation>
    <scope>NUCLEOTIDE SEQUENCE [LARGE SCALE GENOMIC DNA]</scope>
    <source>
        <strain evidence="6 7">CBS 119000</strain>
    </source>
</reference>
<proteinExistence type="predicted"/>
<comment type="caution">
    <text evidence="6">The sequence shown here is derived from an EMBL/GenBank/DDBJ whole genome shotgun (WGS) entry which is preliminary data.</text>
</comment>
<feature type="compositionally biased region" description="Gly residues" evidence="4">
    <location>
        <begin position="136"/>
        <end position="152"/>
    </location>
</feature>
<evidence type="ECO:0000256" key="5">
    <source>
        <dbReference type="SAM" id="Phobius"/>
    </source>
</evidence>
<sequence>MTESASPSLTPEDAAAAQARRRKERREAKIKAGGSARLNKITGLGGGLQREPAAPKPTPSTEHGDPDEVDISEHYYQPAGKPRPIDASSLPHMATSDAQMRQLLLAQQLQQQQQQQQPPLNPFLFGDTAGSNDPFGMGGMGGFGTGGPSGEGAEGDPMAAMLSQMMQAMGGGAGGPGGAGGGFPGIPDMAGGFPSFPGFPGMGAPGQQEARATIPSTRAALWRLVHFAVAVALGLYVALATPFQGTRAEYDLAAASHSGNADGMVYGTADFALHKRYFFYAFATAETILLTSRIFLERGGRGGVLGGNSASGMVGMAMSFLPPGIKRNIEIAMRYWQIFSTVRSDLMVCVFVLGVCAWWRS</sequence>
<feature type="transmembrane region" description="Helical" evidence="5">
    <location>
        <begin position="277"/>
        <end position="296"/>
    </location>
</feature>
<feature type="transmembrane region" description="Helical" evidence="5">
    <location>
        <begin position="342"/>
        <end position="360"/>
    </location>
</feature>
<keyword evidence="1 5" id="KW-0812">Transmembrane</keyword>
<keyword evidence="2 5" id="KW-1133">Transmembrane helix</keyword>
<evidence type="ECO:0008006" key="8">
    <source>
        <dbReference type="Google" id="ProtNLM"/>
    </source>
</evidence>
<feature type="region of interest" description="Disordered" evidence="4">
    <location>
        <begin position="125"/>
        <end position="156"/>
    </location>
</feature>
<feature type="region of interest" description="Disordered" evidence="4">
    <location>
        <begin position="1"/>
        <end position="90"/>
    </location>
</feature>
<evidence type="ECO:0000256" key="4">
    <source>
        <dbReference type="SAM" id="MobiDB-lite"/>
    </source>
</evidence>
<dbReference type="EMBL" id="CAWUON010000015">
    <property type="protein sequence ID" value="CAK7265914.1"/>
    <property type="molecule type" value="Genomic_DNA"/>
</dbReference>
<keyword evidence="3 5" id="KW-0472">Membrane</keyword>